<dbReference type="InterPro" id="IPR010998">
    <property type="entry name" value="Integrase_recombinase_N"/>
</dbReference>
<dbReference type="PROSITE" id="PS51898">
    <property type="entry name" value="TYR_RECOMBINASE"/>
    <property type="match status" value="1"/>
</dbReference>
<dbReference type="BioCyc" id="AMAC1300253:G12YX-1778-MONOMER"/>
<evidence type="ECO:0000256" key="1">
    <source>
        <dbReference type="ARBA" id="ARBA00022908"/>
    </source>
</evidence>
<reference evidence="8 9" key="1">
    <citation type="journal article" date="2013" name="Genome Biol. Evol.">
        <title>Genomic Diversity of "Deep Ecotype" Alteromonas macleodii Isolates: Evidence for Pan-Mediterranean Clonal Frames.</title>
        <authorList>
            <person name="Lopez-Perez M."/>
            <person name="Gonzaga A."/>
            <person name="Rodriguez-Valera F."/>
        </authorList>
    </citation>
    <scope>NUCLEOTIDE SEQUENCE [LARGE SCALE GENOMIC DNA]</scope>
    <source>
        <strain evidence="9">'English Channel 615'</strain>
    </source>
</reference>
<dbReference type="PANTHER" id="PTHR34605:SF4">
    <property type="entry name" value="DNA ADENINE METHYLTRANSFERASE"/>
    <property type="match status" value="1"/>
</dbReference>
<accession>S5AFY7</accession>
<keyword evidence="2 4" id="KW-0238">DNA-binding</keyword>
<dbReference type="EMBL" id="CP004846">
    <property type="protein sequence ID" value="AGP78164.1"/>
    <property type="molecule type" value="Genomic_DNA"/>
</dbReference>
<dbReference type="PROSITE" id="PS51900">
    <property type="entry name" value="CB"/>
    <property type="match status" value="1"/>
</dbReference>
<evidence type="ECO:0000256" key="2">
    <source>
        <dbReference type="ARBA" id="ARBA00023125"/>
    </source>
</evidence>
<gene>
    <name evidence="8" type="ORF">I633_11110</name>
</gene>
<dbReference type="SUPFAM" id="SSF56349">
    <property type="entry name" value="DNA breaking-rejoining enzymes"/>
    <property type="match status" value="1"/>
</dbReference>
<evidence type="ECO:0000256" key="3">
    <source>
        <dbReference type="ARBA" id="ARBA00023172"/>
    </source>
</evidence>
<dbReference type="PATRIC" id="fig|1300253.3.peg.2314"/>
<feature type="region of interest" description="Disordered" evidence="5">
    <location>
        <begin position="395"/>
        <end position="424"/>
    </location>
</feature>
<dbReference type="GO" id="GO:0003677">
    <property type="term" value="F:DNA binding"/>
    <property type="evidence" value="ECO:0007669"/>
    <property type="project" value="UniProtKB-UniRule"/>
</dbReference>
<dbReference type="AlphaFoldDB" id="S5AFY7"/>
<evidence type="ECO:0000256" key="5">
    <source>
        <dbReference type="SAM" id="MobiDB-lite"/>
    </source>
</evidence>
<evidence type="ECO:0000313" key="9">
    <source>
        <dbReference type="Proteomes" id="UP000014909"/>
    </source>
</evidence>
<dbReference type="HOGENOM" id="CLU_753630_0_0_6"/>
<feature type="domain" description="Tyr recombinase" evidence="6">
    <location>
        <begin position="203"/>
        <end position="417"/>
    </location>
</feature>
<name>S5AFY7_9ALTE</name>
<dbReference type="Proteomes" id="UP000014909">
    <property type="component" value="Chromosome"/>
</dbReference>
<proteinExistence type="predicted"/>
<evidence type="ECO:0000256" key="4">
    <source>
        <dbReference type="PROSITE-ProRule" id="PRU01248"/>
    </source>
</evidence>
<dbReference type="InterPro" id="IPR044068">
    <property type="entry name" value="CB"/>
</dbReference>
<dbReference type="InterPro" id="IPR011010">
    <property type="entry name" value="DNA_brk_join_enz"/>
</dbReference>
<dbReference type="InterPro" id="IPR013762">
    <property type="entry name" value="Integrase-like_cat_sf"/>
</dbReference>
<dbReference type="Pfam" id="PF00589">
    <property type="entry name" value="Phage_integrase"/>
    <property type="match status" value="1"/>
</dbReference>
<keyword evidence="3" id="KW-0233">DNA recombination</keyword>
<dbReference type="Gene3D" id="1.10.150.130">
    <property type="match status" value="1"/>
</dbReference>
<dbReference type="PANTHER" id="PTHR34605">
    <property type="entry name" value="PHAGE_INTEGRASE DOMAIN-CONTAINING PROTEIN"/>
    <property type="match status" value="1"/>
</dbReference>
<feature type="domain" description="Core-binding (CB)" evidence="7">
    <location>
        <begin position="87"/>
        <end position="173"/>
    </location>
</feature>
<dbReference type="Gene3D" id="1.10.443.10">
    <property type="entry name" value="Intergrase catalytic core"/>
    <property type="match status" value="1"/>
</dbReference>
<dbReference type="InterPro" id="IPR052925">
    <property type="entry name" value="Phage_Integrase-like_Recomb"/>
</dbReference>
<dbReference type="KEGG" id="amh:I633_11110"/>
<evidence type="ECO:0000313" key="8">
    <source>
        <dbReference type="EMBL" id="AGP78164.1"/>
    </source>
</evidence>
<sequence length="424" mass="47901">MNNYLNQYVTKLFIIDTILLNALHAGQFMSSKQKITHLHPHKVKRQATSDSLEYSNNSSHASGYYDSGSGSTKGGVNSQLVSLSRSSSTHDVESYYREIFTKLPYNTQRAYISDYNEFAIFCKQANLQGFTDDFSHNELCIKQYVEELCRSPLAYRTIKRRLSALSKFLGVAKLPNPIIRSAYLRDFIRLSLIENRKYRLTHKQAVPLTIEMVEQINNAIIPDSLLELRDIAIINLMFDALLRADELVRVCVEDISARNNTLLVVSSKSDQSGQGQYRYVSSSTVSMIQEYINEANTCPKTKQTRHVSDLRGLHKGILFRRLTNHKTALLPFDEQIPSHKANVLNYSSVYRIWRRIAHRAGISENITPHSGRVGGAVSLAEDGASLPELQLAGGWQSPEMPGHYTKQANVKRGGMAKLSAKRNR</sequence>
<dbReference type="SUPFAM" id="SSF47823">
    <property type="entry name" value="lambda integrase-like, N-terminal domain"/>
    <property type="match status" value="1"/>
</dbReference>
<evidence type="ECO:0000259" key="6">
    <source>
        <dbReference type="PROSITE" id="PS51898"/>
    </source>
</evidence>
<evidence type="ECO:0000259" key="7">
    <source>
        <dbReference type="PROSITE" id="PS51900"/>
    </source>
</evidence>
<keyword evidence="1" id="KW-0229">DNA integration</keyword>
<dbReference type="InterPro" id="IPR002104">
    <property type="entry name" value="Integrase_catalytic"/>
</dbReference>
<dbReference type="GO" id="GO:0015074">
    <property type="term" value="P:DNA integration"/>
    <property type="evidence" value="ECO:0007669"/>
    <property type="project" value="UniProtKB-KW"/>
</dbReference>
<dbReference type="GO" id="GO:0006310">
    <property type="term" value="P:DNA recombination"/>
    <property type="evidence" value="ECO:0007669"/>
    <property type="project" value="UniProtKB-KW"/>
</dbReference>
<organism evidence="8 9">
    <name type="scientific">Alteromonas mediterranea 615</name>
    <dbReference type="NCBI Taxonomy" id="1300253"/>
    <lineage>
        <taxon>Bacteria</taxon>
        <taxon>Pseudomonadati</taxon>
        <taxon>Pseudomonadota</taxon>
        <taxon>Gammaproteobacteria</taxon>
        <taxon>Alteromonadales</taxon>
        <taxon>Alteromonadaceae</taxon>
        <taxon>Alteromonas/Salinimonas group</taxon>
        <taxon>Alteromonas</taxon>
    </lineage>
</organism>
<protein>
    <submittedName>
        <fullName evidence="8">Site-specific recombinase XerD-like protein</fullName>
    </submittedName>
</protein>